<dbReference type="AlphaFoldDB" id="A0A433TT68"/>
<keyword evidence="4" id="KW-1185">Reference proteome</keyword>
<evidence type="ECO:0000256" key="1">
    <source>
        <dbReference type="SAM" id="MobiDB-lite"/>
    </source>
</evidence>
<feature type="compositionally biased region" description="Polar residues" evidence="1">
    <location>
        <begin position="1"/>
        <end position="15"/>
    </location>
</feature>
<feature type="domain" description="Helicase ATP-binding" evidence="2">
    <location>
        <begin position="220"/>
        <end position="350"/>
    </location>
</feature>
<dbReference type="Pfam" id="PF00270">
    <property type="entry name" value="DEAD"/>
    <property type="match status" value="1"/>
</dbReference>
<dbReference type="PROSITE" id="PS51192">
    <property type="entry name" value="HELICASE_ATP_BIND_1"/>
    <property type="match status" value="1"/>
</dbReference>
<dbReference type="InterPro" id="IPR014001">
    <property type="entry name" value="Helicase_ATP-bd"/>
</dbReference>
<dbReference type="EMBL" id="RQTK01000193">
    <property type="protein sequence ID" value="RUS84767.1"/>
    <property type="molecule type" value="Genomic_DNA"/>
</dbReference>
<evidence type="ECO:0000313" key="3">
    <source>
        <dbReference type="EMBL" id="RUS84767.1"/>
    </source>
</evidence>
<evidence type="ECO:0000259" key="2">
    <source>
        <dbReference type="PROSITE" id="PS51192"/>
    </source>
</evidence>
<name>A0A433TT68_ELYCH</name>
<sequence length="482" mass="53628">MREYSSTQHDCTQLSRGKKSTHTSGELRTMINWFVDKVREKLGKGNFGKVGRIYRLAYGSGSGFCYARKKTVFAPHHITKGAPLYIEDAEGAMVKLEVAETRPRDDLDVYGERAKFAEPTVGSLYETICPDGGYVQMRYTGTYKGEETFSWKGAIADVEGWSGLPIIDVDDDDTDGYPVYGLFSQHRTSDADTHVETTNHTCVGDEWSEQALDFEGEAKKALTMKCGITDLVARTGSGKSTRFPIALAKKGSRVLLLSSRRATVEDTYEGIRRNYASVSFKHGGGSSRGLPAHGIMVMTYGRFLVDPNAASNYDILLADECHDRAVDVQVACEQLEVMASRKRVIRMTATSDGKANVYNRYPTEYVLAQEGEDGDGVMQMFDRVYPTEELRDKRCLIHHPTKAGCERIVQKLLENGLKAEVAYRGSTEALVKLKTEKMVVVATSVCVTGLDSNPDVLWNPCMSNRVTTDYDDNKFSYASFFE</sequence>
<comment type="caution">
    <text evidence="3">The sequence shown here is derived from an EMBL/GenBank/DDBJ whole genome shotgun (WGS) entry which is preliminary data.</text>
</comment>
<protein>
    <recommendedName>
        <fullName evidence="2">Helicase ATP-binding domain-containing protein</fullName>
    </recommendedName>
</protein>
<dbReference type="Proteomes" id="UP000271974">
    <property type="component" value="Unassembled WGS sequence"/>
</dbReference>
<proteinExistence type="predicted"/>
<gene>
    <name evidence="3" type="ORF">EGW08_007451</name>
</gene>
<accession>A0A433TT68</accession>
<reference evidence="3 4" key="1">
    <citation type="submission" date="2019-01" db="EMBL/GenBank/DDBJ databases">
        <title>A draft genome assembly of the solar-powered sea slug Elysia chlorotica.</title>
        <authorList>
            <person name="Cai H."/>
            <person name="Li Q."/>
            <person name="Fang X."/>
            <person name="Li J."/>
            <person name="Curtis N.E."/>
            <person name="Altenburger A."/>
            <person name="Shibata T."/>
            <person name="Feng M."/>
            <person name="Maeda T."/>
            <person name="Schwartz J.A."/>
            <person name="Shigenobu S."/>
            <person name="Lundholm N."/>
            <person name="Nishiyama T."/>
            <person name="Yang H."/>
            <person name="Hasebe M."/>
            <person name="Li S."/>
            <person name="Pierce S.K."/>
            <person name="Wang J."/>
        </authorList>
    </citation>
    <scope>NUCLEOTIDE SEQUENCE [LARGE SCALE GENOMIC DNA]</scope>
    <source>
        <strain evidence="3">EC2010</strain>
        <tissue evidence="3">Whole organism of an adult</tissue>
    </source>
</reference>
<dbReference type="SMART" id="SM00487">
    <property type="entry name" value="DEXDc"/>
    <property type="match status" value="1"/>
</dbReference>
<feature type="region of interest" description="Disordered" evidence="1">
    <location>
        <begin position="1"/>
        <end position="23"/>
    </location>
</feature>
<dbReference type="SUPFAM" id="SSF52540">
    <property type="entry name" value="P-loop containing nucleoside triphosphate hydrolases"/>
    <property type="match status" value="1"/>
</dbReference>
<dbReference type="GO" id="GO:0005524">
    <property type="term" value="F:ATP binding"/>
    <property type="evidence" value="ECO:0007669"/>
    <property type="project" value="InterPro"/>
</dbReference>
<dbReference type="InterPro" id="IPR027417">
    <property type="entry name" value="P-loop_NTPase"/>
</dbReference>
<evidence type="ECO:0000313" key="4">
    <source>
        <dbReference type="Proteomes" id="UP000271974"/>
    </source>
</evidence>
<organism evidence="3 4">
    <name type="scientific">Elysia chlorotica</name>
    <name type="common">Eastern emerald elysia</name>
    <name type="synonym">Sea slug</name>
    <dbReference type="NCBI Taxonomy" id="188477"/>
    <lineage>
        <taxon>Eukaryota</taxon>
        <taxon>Metazoa</taxon>
        <taxon>Spiralia</taxon>
        <taxon>Lophotrochozoa</taxon>
        <taxon>Mollusca</taxon>
        <taxon>Gastropoda</taxon>
        <taxon>Heterobranchia</taxon>
        <taxon>Euthyneura</taxon>
        <taxon>Panpulmonata</taxon>
        <taxon>Sacoglossa</taxon>
        <taxon>Placobranchoidea</taxon>
        <taxon>Plakobranchidae</taxon>
        <taxon>Elysia</taxon>
    </lineage>
</organism>
<dbReference type="InterPro" id="IPR011545">
    <property type="entry name" value="DEAD/DEAH_box_helicase_dom"/>
</dbReference>
<dbReference type="GO" id="GO:0003676">
    <property type="term" value="F:nucleic acid binding"/>
    <property type="evidence" value="ECO:0007669"/>
    <property type="project" value="InterPro"/>
</dbReference>
<dbReference type="Gene3D" id="3.40.50.300">
    <property type="entry name" value="P-loop containing nucleotide triphosphate hydrolases"/>
    <property type="match status" value="2"/>
</dbReference>